<dbReference type="GO" id="GO:0000139">
    <property type="term" value="C:Golgi membrane"/>
    <property type="evidence" value="ECO:0007669"/>
    <property type="project" value="UniProtKB-SubCell"/>
</dbReference>
<proteinExistence type="inferred from homology"/>
<evidence type="ECO:0000256" key="2">
    <source>
        <dbReference type="ARBA" id="ARBA00008661"/>
    </source>
</evidence>
<evidence type="ECO:0000256" key="3">
    <source>
        <dbReference type="ARBA" id="ARBA00022676"/>
    </source>
</evidence>
<evidence type="ECO:0000256" key="4">
    <source>
        <dbReference type="ARBA" id="ARBA00022679"/>
    </source>
</evidence>
<dbReference type="EC" id="2.4.1.-" evidence="10"/>
<evidence type="ECO:0000256" key="9">
    <source>
        <dbReference type="ARBA" id="ARBA00023136"/>
    </source>
</evidence>
<dbReference type="Gene3D" id="3.90.550.50">
    <property type="match status" value="1"/>
</dbReference>
<keyword evidence="4" id="KW-0808">Transferase</keyword>
<evidence type="ECO:0000256" key="10">
    <source>
        <dbReference type="RuleBase" id="RU363063"/>
    </source>
</evidence>
<feature type="compositionally biased region" description="Basic and acidic residues" evidence="11">
    <location>
        <begin position="17"/>
        <end position="27"/>
    </location>
</feature>
<evidence type="ECO:0000256" key="11">
    <source>
        <dbReference type="SAM" id="MobiDB-lite"/>
    </source>
</evidence>
<dbReference type="Pfam" id="PF01762">
    <property type="entry name" value="Galactosyl_T"/>
    <property type="match status" value="1"/>
</dbReference>
<evidence type="ECO:0000256" key="1">
    <source>
        <dbReference type="ARBA" id="ARBA00004323"/>
    </source>
</evidence>
<evidence type="ECO:0000256" key="5">
    <source>
        <dbReference type="ARBA" id="ARBA00022692"/>
    </source>
</evidence>
<reference evidence="12" key="1">
    <citation type="submission" date="2023-01" db="EMBL/GenBank/DDBJ databases">
        <title>Genome assembly of the deep-sea coral Lophelia pertusa.</title>
        <authorList>
            <person name="Herrera S."/>
            <person name="Cordes E."/>
        </authorList>
    </citation>
    <scope>NUCLEOTIDE SEQUENCE</scope>
    <source>
        <strain evidence="12">USNM1676648</strain>
        <tissue evidence="12">Polyp</tissue>
    </source>
</reference>
<feature type="compositionally biased region" description="Low complexity" evidence="11">
    <location>
        <begin position="1"/>
        <end position="11"/>
    </location>
</feature>
<keyword evidence="3 10" id="KW-0328">Glycosyltransferase</keyword>
<dbReference type="PANTHER" id="PTHR11214">
    <property type="entry name" value="BETA-1,3-N-ACETYLGLUCOSAMINYLTRANSFERASE"/>
    <property type="match status" value="1"/>
</dbReference>
<organism evidence="12 13">
    <name type="scientific">Desmophyllum pertusum</name>
    <dbReference type="NCBI Taxonomy" id="174260"/>
    <lineage>
        <taxon>Eukaryota</taxon>
        <taxon>Metazoa</taxon>
        <taxon>Cnidaria</taxon>
        <taxon>Anthozoa</taxon>
        <taxon>Hexacorallia</taxon>
        <taxon>Scleractinia</taxon>
        <taxon>Caryophylliina</taxon>
        <taxon>Caryophylliidae</taxon>
        <taxon>Desmophyllum</taxon>
    </lineage>
</organism>
<sequence length="222" mass="25761">MPSSSSSTSSSPFCKELGSKNESEETSRITTVPPYGKRPLKHKTTLITNRTCAQNYSLLILVSSAPANFQRRNDIRKTWAFESTPKPRWTTVFLVAQTQLQNQSNSLLKEDEVYEDLVRADYYDHYWNQTLKIQMGFEWATRYCNFSFLLKVDDDVFVNSERVLSFLSEPSTPKQKLYAGEHRINPLANRDGKWKVTIEEYSETHYPDFCPGFGFVFYLTML</sequence>
<dbReference type="GO" id="GO:0016758">
    <property type="term" value="F:hexosyltransferase activity"/>
    <property type="evidence" value="ECO:0007669"/>
    <property type="project" value="InterPro"/>
</dbReference>
<keyword evidence="5" id="KW-0812">Transmembrane</keyword>
<gene>
    <name evidence="12" type="ORF">OS493_031035</name>
</gene>
<comment type="similarity">
    <text evidence="2 10">Belongs to the glycosyltransferase 31 family.</text>
</comment>
<dbReference type="InterPro" id="IPR002659">
    <property type="entry name" value="Glyco_trans_31"/>
</dbReference>
<evidence type="ECO:0000256" key="6">
    <source>
        <dbReference type="ARBA" id="ARBA00022968"/>
    </source>
</evidence>
<keyword evidence="8 10" id="KW-0333">Golgi apparatus</keyword>
<dbReference type="Proteomes" id="UP001163046">
    <property type="component" value="Unassembled WGS sequence"/>
</dbReference>
<dbReference type="AlphaFoldDB" id="A0A9X0CP86"/>
<protein>
    <recommendedName>
        <fullName evidence="10">Hexosyltransferase</fullName>
        <ecNumber evidence="10">2.4.1.-</ecNumber>
    </recommendedName>
</protein>
<feature type="region of interest" description="Disordered" evidence="11">
    <location>
        <begin position="1"/>
        <end position="37"/>
    </location>
</feature>
<evidence type="ECO:0000256" key="8">
    <source>
        <dbReference type="ARBA" id="ARBA00023034"/>
    </source>
</evidence>
<dbReference type="GO" id="GO:0006493">
    <property type="term" value="P:protein O-linked glycosylation"/>
    <property type="evidence" value="ECO:0007669"/>
    <property type="project" value="TreeGrafter"/>
</dbReference>
<dbReference type="OrthoDB" id="10071348at2759"/>
<evidence type="ECO:0000313" key="12">
    <source>
        <dbReference type="EMBL" id="KAJ7370620.1"/>
    </source>
</evidence>
<keyword evidence="13" id="KW-1185">Reference proteome</keyword>
<dbReference type="PANTHER" id="PTHR11214:SF3">
    <property type="entry name" value="BETA-1,3-GALACTOSYLTRANSFERASE 6"/>
    <property type="match status" value="1"/>
</dbReference>
<dbReference type="EMBL" id="MU826860">
    <property type="protein sequence ID" value="KAJ7370620.1"/>
    <property type="molecule type" value="Genomic_DNA"/>
</dbReference>
<comment type="caution">
    <text evidence="12">The sequence shown here is derived from an EMBL/GenBank/DDBJ whole genome shotgun (WGS) entry which is preliminary data.</text>
</comment>
<accession>A0A9X0CP86</accession>
<evidence type="ECO:0000313" key="13">
    <source>
        <dbReference type="Proteomes" id="UP001163046"/>
    </source>
</evidence>
<keyword evidence="6" id="KW-0735">Signal-anchor</keyword>
<name>A0A9X0CP86_9CNID</name>
<evidence type="ECO:0000256" key="7">
    <source>
        <dbReference type="ARBA" id="ARBA00022989"/>
    </source>
</evidence>
<comment type="subcellular location">
    <subcellularLocation>
        <location evidence="1 10">Golgi apparatus membrane</location>
        <topology evidence="1 10">Single-pass type II membrane protein</topology>
    </subcellularLocation>
</comment>
<keyword evidence="9" id="KW-0472">Membrane</keyword>
<keyword evidence="7" id="KW-1133">Transmembrane helix</keyword>